<keyword evidence="2" id="KW-1185">Reference proteome</keyword>
<organism evidence="1 2">
    <name type="scientific">Edaphosphingomonas haloaromaticamans</name>
    <dbReference type="NCBI Taxonomy" id="653954"/>
    <lineage>
        <taxon>Bacteria</taxon>
        <taxon>Pseudomonadati</taxon>
        <taxon>Pseudomonadota</taxon>
        <taxon>Alphaproteobacteria</taxon>
        <taxon>Sphingomonadales</taxon>
        <taxon>Rhizorhabdaceae</taxon>
        <taxon>Edaphosphingomonas</taxon>
    </lineage>
</organism>
<accession>A0A1S1HJL4</accession>
<proteinExistence type="predicted"/>
<dbReference type="Proteomes" id="UP000179467">
    <property type="component" value="Unassembled WGS sequence"/>
</dbReference>
<dbReference type="AlphaFoldDB" id="A0A1S1HJL4"/>
<reference evidence="1 2" key="1">
    <citation type="submission" date="2016-09" db="EMBL/GenBank/DDBJ databases">
        <title>Metabolic pathway, cell adaptation mechanisms and a novel monoxygenase revealed through proteogenomic-transcription analysis of a Sphingomonas haloaromaticamans strain degrading the fungicide ortho-phenylphenol.</title>
        <authorList>
            <person name="Perruchon C."/>
            <person name="Papadopoulou E.S."/>
            <person name="Rousidou C."/>
            <person name="Vasileiadis S."/>
            <person name="Tanou G."/>
            <person name="Amoutzias G."/>
            <person name="Molassiotis A."/>
            <person name="Karpouzas D.G."/>
        </authorList>
    </citation>
    <scope>NUCLEOTIDE SEQUENCE [LARGE SCALE GENOMIC DNA]</scope>
    <source>
        <strain evidence="1 2">P3</strain>
    </source>
</reference>
<gene>
    <name evidence="1" type="ORF">BHE75_03637</name>
</gene>
<evidence type="ECO:0000313" key="1">
    <source>
        <dbReference type="EMBL" id="OHT21626.1"/>
    </source>
</evidence>
<evidence type="ECO:0000313" key="2">
    <source>
        <dbReference type="Proteomes" id="UP000179467"/>
    </source>
</evidence>
<dbReference type="RefSeq" id="WP_254684491.1">
    <property type="nucleotide sequence ID" value="NZ_MIPT01000001.1"/>
</dbReference>
<name>A0A1S1HJL4_9SPHN</name>
<protein>
    <submittedName>
        <fullName evidence="1">Uncharacterized protein</fullName>
    </submittedName>
</protein>
<comment type="caution">
    <text evidence="1">The sequence shown here is derived from an EMBL/GenBank/DDBJ whole genome shotgun (WGS) entry which is preliminary data.</text>
</comment>
<dbReference type="EMBL" id="MIPT01000001">
    <property type="protein sequence ID" value="OHT21626.1"/>
    <property type="molecule type" value="Genomic_DNA"/>
</dbReference>
<sequence>MPRQYTRAQARRRIEQVFRAAVLEILAPIELADLQTIVLKGEDGDPPAIAIVCDSLGQIDLGWIETSDAPISWRAAAYRELEQNLPCILPIFGYEQLFDTISMYYWDGETDDEGARHALIHYHGADEADLDEQALPSTMNARRPDWMIAANAARPAQLPAGLRQMLRSLRRARRALKRLPPERDAWHFDLDLINQYVPGFEEASTLPPLTLVPSEQFAPELDDVGRHGMEMGFMDVAGLCPLTNPGRIDDWLASLRLGAEFLLAAQNLIELDPTKL</sequence>